<dbReference type="OrthoDB" id="202545at2759"/>
<dbReference type="AlphaFoldDB" id="A0A9P4YZT9"/>
<dbReference type="InterPro" id="IPR029058">
    <property type="entry name" value="AB_hydrolase_fold"/>
</dbReference>
<keyword evidence="1" id="KW-0812">Transmembrane</keyword>
<feature type="transmembrane region" description="Helical" evidence="1">
    <location>
        <begin position="101"/>
        <end position="120"/>
    </location>
</feature>
<keyword evidence="1" id="KW-1133">Transmembrane helix</keyword>
<dbReference type="PANTHER" id="PTHR42044">
    <property type="entry name" value="DUF676 DOMAIN-CONTAINING PROTEIN-RELATED"/>
    <property type="match status" value="1"/>
</dbReference>
<comment type="caution">
    <text evidence="2">The sequence shown here is derived from an EMBL/GenBank/DDBJ whole genome shotgun (WGS) entry which is preliminary data.</text>
</comment>
<keyword evidence="1" id="KW-0472">Membrane</keyword>
<dbReference type="PANTHER" id="PTHR42044:SF2">
    <property type="entry name" value="DUF676 DOMAIN-CONTAINING PROTEIN"/>
    <property type="match status" value="1"/>
</dbReference>
<evidence type="ECO:0008006" key="4">
    <source>
        <dbReference type="Google" id="ProtNLM"/>
    </source>
</evidence>
<dbReference type="EMBL" id="JAANYQ010000002">
    <property type="protein sequence ID" value="KAF4126081.1"/>
    <property type="molecule type" value="Genomic_DNA"/>
</dbReference>
<sequence>MAAIPDFYRSQIGGPSVISYSYTDSPWRLLAYDTACCIMYSWAMPWVALPLFPFKSAKFDELYPTLPNIWSISLHLFIAVVQLGFLVSAPAVSTWVPARTFALGVVVFVVLNTLLCRLLNGPAETFHSDEKYAKPRPEHSHEQWVFINGVAVGKHWMKLNLNRIAVTFGRPVLGIHNKTAGMIFDVWECLVQRNFGYATSDVRATYKVLKELLYNPEKTKVVLILHSQGAIVGGMCLDWLLQEIPQDMLSKIEVYTFGNAANHFNNPHRRAFSLKLTDSWPRVAMRTLLKETSVVESPTAADRACSTAADLGSWNGTAARPPPHDLTRESSVISSSAAQDRAIGHIEHYAHSTDFVAIWGILHFATKHPRSPLIPRFMGRLFVRARGGHQLCQHYLDGMFPLRHDPVTGEPTGADEDNEFMDEVVNVGKEGDAPDNIREAFDITYAGTDGFGSGDITTPVEVHGVTGLEDRRASRSVKSA</sequence>
<accession>A0A9P4YZT9</accession>
<protein>
    <recommendedName>
        <fullName evidence="4">Alpha/beta-hydrolase</fullName>
    </recommendedName>
</protein>
<dbReference type="SUPFAM" id="SSF53474">
    <property type="entry name" value="alpha/beta-Hydrolases"/>
    <property type="match status" value="1"/>
</dbReference>
<name>A0A9P4YZT9_9HYPO</name>
<feature type="transmembrane region" description="Helical" evidence="1">
    <location>
        <begin position="69"/>
        <end position="89"/>
    </location>
</feature>
<reference evidence="2" key="1">
    <citation type="submission" date="2020-03" db="EMBL/GenBank/DDBJ databases">
        <title>Site-based positive gene gene selection in Geosmithia morbida across the United States reveals a broad range of putative effectors and factors for local host and environmental adapation.</title>
        <authorList>
            <person name="Onufrak A."/>
            <person name="Murdoch R.W."/>
            <person name="Gazis R."/>
            <person name="Huff M."/>
            <person name="Staton M."/>
            <person name="Klingeman W."/>
            <person name="Hadziabdic D."/>
        </authorList>
    </citation>
    <scope>NUCLEOTIDE SEQUENCE</scope>
    <source>
        <strain evidence="2">1262</strain>
    </source>
</reference>
<evidence type="ECO:0000313" key="3">
    <source>
        <dbReference type="Proteomes" id="UP000749293"/>
    </source>
</evidence>
<evidence type="ECO:0000313" key="2">
    <source>
        <dbReference type="EMBL" id="KAF4126081.1"/>
    </source>
</evidence>
<dbReference type="Proteomes" id="UP000749293">
    <property type="component" value="Unassembled WGS sequence"/>
</dbReference>
<feature type="transmembrane region" description="Helical" evidence="1">
    <location>
        <begin position="29"/>
        <end position="49"/>
    </location>
</feature>
<organism evidence="2 3">
    <name type="scientific">Geosmithia morbida</name>
    <dbReference type="NCBI Taxonomy" id="1094350"/>
    <lineage>
        <taxon>Eukaryota</taxon>
        <taxon>Fungi</taxon>
        <taxon>Dikarya</taxon>
        <taxon>Ascomycota</taxon>
        <taxon>Pezizomycotina</taxon>
        <taxon>Sordariomycetes</taxon>
        <taxon>Hypocreomycetidae</taxon>
        <taxon>Hypocreales</taxon>
        <taxon>Bionectriaceae</taxon>
        <taxon>Geosmithia</taxon>
    </lineage>
</organism>
<gene>
    <name evidence="2" type="ORF">GMORB2_1327</name>
</gene>
<proteinExistence type="predicted"/>
<evidence type="ECO:0000256" key="1">
    <source>
        <dbReference type="SAM" id="Phobius"/>
    </source>
</evidence>
<keyword evidence="3" id="KW-1185">Reference proteome</keyword>
<dbReference type="GeneID" id="55967557"/>
<dbReference type="RefSeq" id="XP_035324733.1">
    <property type="nucleotide sequence ID" value="XM_035463309.1"/>
</dbReference>